<evidence type="ECO:0000256" key="2">
    <source>
        <dbReference type="PIRSR" id="PIRSR602401-1"/>
    </source>
</evidence>
<dbReference type="InterPro" id="IPR050121">
    <property type="entry name" value="Cytochrome_P450_monoxygenase"/>
</dbReference>
<dbReference type="PRINTS" id="PR00463">
    <property type="entry name" value="EP450I"/>
</dbReference>
<dbReference type="InterPro" id="IPR001128">
    <property type="entry name" value="Cyt_P450"/>
</dbReference>
<proteinExistence type="inferred from homology"/>
<dbReference type="GO" id="GO:0005506">
    <property type="term" value="F:iron ion binding"/>
    <property type="evidence" value="ECO:0007669"/>
    <property type="project" value="InterPro"/>
</dbReference>
<protein>
    <recommendedName>
        <fullName evidence="5">Cytochrome P450</fullName>
    </recommendedName>
</protein>
<dbReference type="PANTHER" id="PTHR24305">
    <property type="entry name" value="CYTOCHROME P450"/>
    <property type="match status" value="1"/>
</dbReference>
<dbReference type="EMBL" id="KV441396">
    <property type="protein sequence ID" value="OAF58519.1"/>
    <property type="molecule type" value="Genomic_DNA"/>
</dbReference>
<keyword evidence="2" id="KW-0349">Heme</keyword>
<name>A0A177A8P0_9PEZI</name>
<dbReference type="Gene3D" id="1.10.630.10">
    <property type="entry name" value="Cytochrome P450"/>
    <property type="match status" value="1"/>
</dbReference>
<feature type="binding site" description="axial binding residue" evidence="2">
    <location>
        <position position="500"/>
    </location>
    <ligand>
        <name>heme</name>
        <dbReference type="ChEBI" id="CHEBI:30413"/>
    </ligand>
    <ligandPart>
        <name>Fe</name>
        <dbReference type="ChEBI" id="CHEBI:18248"/>
    </ligandPart>
</feature>
<dbReference type="PRINTS" id="PR00385">
    <property type="entry name" value="P450"/>
</dbReference>
<keyword evidence="3" id="KW-1133">Transmembrane helix</keyword>
<dbReference type="GO" id="GO:0020037">
    <property type="term" value="F:heme binding"/>
    <property type="evidence" value="ECO:0007669"/>
    <property type="project" value="InterPro"/>
</dbReference>
<evidence type="ECO:0000256" key="3">
    <source>
        <dbReference type="SAM" id="Phobius"/>
    </source>
</evidence>
<dbReference type="Proteomes" id="UP000077154">
    <property type="component" value="Unassembled WGS sequence"/>
</dbReference>
<dbReference type="SUPFAM" id="SSF48264">
    <property type="entry name" value="Cytochrome P450"/>
    <property type="match status" value="1"/>
</dbReference>
<dbReference type="InterPro" id="IPR036396">
    <property type="entry name" value="Cyt_P450_sf"/>
</dbReference>
<dbReference type="Pfam" id="PF00067">
    <property type="entry name" value="p450"/>
    <property type="match status" value="1"/>
</dbReference>
<organism evidence="4">
    <name type="scientific">Pseudogymnoascus destructans</name>
    <dbReference type="NCBI Taxonomy" id="655981"/>
    <lineage>
        <taxon>Eukaryota</taxon>
        <taxon>Fungi</taxon>
        <taxon>Dikarya</taxon>
        <taxon>Ascomycota</taxon>
        <taxon>Pezizomycotina</taxon>
        <taxon>Leotiomycetes</taxon>
        <taxon>Thelebolales</taxon>
        <taxon>Thelebolaceae</taxon>
        <taxon>Pseudogymnoascus</taxon>
    </lineage>
</organism>
<keyword evidence="2" id="KW-0408">Iron</keyword>
<reference evidence="4" key="1">
    <citation type="submission" date="2016-03" db="EMBL/GenBank/DDBJ databases">
        <title>Updated assembly of Pseudogymnoascus destructans, the fungus causing white-nose syndrome of bats.</title>
        <authorList>
            <person name="Palmer J.M."/>
            <person name="Drees K.P."/>
            <person name="Foster J.T."/>
            <person name="Lindner D.L."/>
        </authorList>
    </citation>
    <scope>NUCLEOTIDE SEQUENCE [LARGE SCALE GENOMIC DNA]</scope>
    <source>
        <strain evidence="4">20631-21</strain>
    </source>
</reference>
<dbReference type="GO" id="GO:0004497">
    <property type="term" value="F:monooxygenase activity"/>
    <property type="evidence" value="ECO:0007669"/>
    <property type="project" value="InterPro"/>
</dbReference>
<keyword evidence="3" id="KW-0812">Transmembrane</keyword>
<dbReference type="InterPro" id="IPR002401">
    <property type="entry name" value="Cyt_P450_E_grp-I"/>
</dbReference>
<dbReference type="GO" id="GO:0016705">
    <property type="term" value="F:oxidoreductase activity, acting on paired donors, with incorporation or reduction of molecular oxygen"/>
    <property type="evidence" value="ECO:0007669"/>
    <property type="project" value="InterPro"/>
</dbReference>
<accession>A0A177A8P0</accession>
<gene>
    <name evidence="4" type="ORF">VC83_05035</name>
</gene>
<evidence type="ECO:0008006" key="5">
    <source>
        <dbReference type="Google" id="ProtNLM"/>
    </source>
</evidence>
<dbReference type="eggNOG" id="KOG0157">
    <property type="taxonomic scope" value="Eukaryota"/>
</dbReference>
<comment type="cofactor">
    <cofactor evidence="2">
        <name>heme</name>
        <dbReference type="ChEBI" id="CHEBI:30413"/>
    </cofactor>
</comment>
<dbReference type="AlphaFoldDB" id="A0A177A8P0"/>
<dbReference type="FunFam" id="1.10.630.10:FF:000051">
    <property type="entry name" value="Cytochrome P450 monooxygenase (Fum15)"/>
    <property type="match status" value="1"/>
</dbReference>
<dbReference type="OrthoDB" id="1470350at2759"/>
<dbReference type="PANTHER" id="PTHR24305:SF166">
    <property type="entry name" value="CYTOCHROME P450 12A4, MITOCHONDRIAL-RELATED"/>
    <property type="match status" value="1"/>
</dbReference>
<dbReference type="GeneID" id="36288103"/>
<sequence length="560" mass="62531">MVSKYTIFAAVAAVASYLVGNRVIIPPWYLTFGYIGIFIEGFLLQFAVWVFYNVLLKHRLSPLRHLPGPKDNGLFMGQWDNMAAENLGGPQRKWARTIPNDGIIRFLGIFNKERLLITSPKALSEVLTTKSYDFVKPHEVSVGIGRLLGIGVLLAEGDEHKFQRKNLMPAFAFRHVKSLFPTFWSKSLEVVFAIDDEIKNTAGAPPPEDAIEAGVSRDVKLDSDQAIVSVSQWFNRATLDIIGVAGMGQDFNAIADPTGDLYQAYVRTFRPSRQAFALQILSLFIPHVIIRHLPFKYNREVNKSAKIIRDISRDLITKKKERLAKGLAADKDILSVALESGAFTDDQLVDQLMTFLAAGHETTATAMIWAIYLLSIHPAMQTRLRSEVRAGLPSPDSGDSITAADIERLPYLNAVCAEVLRHHSPVPMTLREANVNTSIQGVPIPKGTMLYLVPCATNRDPKLWGPDVDEFEPERWLRDASGGAESNYAFLTFIHGPRSCIGEKFARGEFACLVAAFVGRFEFELADPRMEDERTIPIKRGATSKPENGLWMKMRKVEGW</sequence>
<comment type="similarity">
    <text evidence="1">Belongs to the cytochrome P450 family.</text>
</comment>
<keyword evidence="2" id="KW-0479">Metal-binding</keyword>
<evidence type="ECO:0000313" key="4">
    <source>
        <dbReference type="EMBL" id="OAF58519.1"/>
    </source>
</evidence>
<dbReference type="CDD" id="cd11069">
    <property type="entry name" value="CYP_FUM15-like"/>
    <property type="match status" value="1"/>
</dbReference>
<dbReference type="RefSeq" id="XP_024323804.1">
    <property type="nucleotide sequence ID" value="XM_024468661.1"/>
</dbReference>
<feature type="transmembrane region" description="Helical" evidence="3">
    <location>
        <begin position="32"/>
        <end position="55"/>
    </location>
</feature>
<evidence type="ECO:0000256" key="1">
    <source>
        <dbReference type="ARBA" id="ARBA00010617"/>
    </source>
</evidence>
<keyword evidence="3" id="KW-0472">Membrane</keyword>
<dbReference type="VEuPathDB" id="FungiDB:GMDG_02071"/>